<dbReference type="InterPro" id="IPR041698">
    <property type="entry name" value="Methyltransf_25"/>
</dbReference>
<accession>A0ABW2NE70</accession>
<organism evidence="2 3">
    <name type="scientific">Bhargavaea changchunensis</name>
    <dbReference type="NCBI Taxonomy" id="2134037"/>
    <lineage>
        <taxon>Bacteria</taxon>
        <taxon>Bacillati</taxon>
        <taxon>Bacillota</taxon>
        <taxon>Bacilli</taxon>
        <taxon>Bacillales</taxon>
        <taxon>Caryophanaceae</taxon>
        <taxon>Bhargavaea</taxon>
    </lineage>
</organism>
<reference evidence="3" key="1">
    <citation type="journal article" date="2019" name="Int. J. Syst. Evol. Microbiol.">
        <title>The Global Catalogue of Microorganisms (GCM) 10K type strain sequencing project: providing services to taxonomists for standard genome sequencing and annotation.</title>
        <authorList>
            <consortium name="The Broad Institute Genomics Platform"/>
            <consortium name="The Broad Institute Genome Sequencing Center for Infectious Disease"/>
            <person name="Wu L."/>
            <person name="Ma J."/>
        </authorList>
    </citation>
    <scope>NUCLEOTIDE SEQUENCE [LARGE SCALE GENOMIC DNA]</scope>
    <source>
        <strain evidence="3">JCM 4738</strain>
    </source>
</reference>
<dbReference type="PANTHER" id="PTHR43460">
    <property type="entry name" value="METHYLTRANSFERASE"/>
    <property type="match status" value="1"/>
</dbReference>
<keyword evidence="2" id="KW-0489">Methyltransferase</keyword>
<dbReference type="Proteomes" id="UP001596483">
    <property type="component" value="Unassembled WGS sequence"/>
</dbReference>
<dbReference type="GO" id="GO:0032259">
    <property type="term" value="P:methylation"/>
    <property type="evidence" value="ECO:0007669"/>
    <property type="project" value="UniProtKB-KW"/>
</dbReference>
<dbReference type="EMBL" id="JBHTCT010000030">
    <property type="protein sequence ID" value="MFC7365433.1"/>
    <property type="molecule type" value="Genomic_DNA"/>
</dbReference>
<dbReference type="PANTHER" id="PTHR43460:SF1">
    <property type="entry name" value="METHYLTRANSFERASE TYPE 11 DOMAIN-CONTAINING PROTEIN"/>
    <property type="match status" value="1"/>
</dbReference>
<dbReference type="EC" id="2.1.-.-" evidence="2"/>
<dbReference type="GO" id="GO:0008168">
    <property type="term" value="F:methyltransferase activity"/>
    <property type="evidence" value="ECO:0007669"/>
    <property type="project" value="UniProtKB-KW"/>
</dbReference>
<feature type="domain" description="Methyltransferase" evidence="1">
    <location>
        <begin position="50"/>
        <end position="135"/>
    </location>
</feature>
<evidence type="ECO:0000259" key="1">
    <source>
        <dbReference type="Pfam" id="PF13649"/>
    </source>
</evidence>
<sequence>MHMSGYERFYDKVGKVNGWDFGDVKVLSEGVEWDFVQEVKSRCNSSEVLLDIGTGGGKNLLKLSPSLLFAIGIDLSKEMIQTAESNLRNSAVSNIRFFQMPAEKLQFPDGFFDLVTSRHAPFSSKEVFRALKTGGLFMTQQVSESDKLNIKKAFGRGQSLNHEDGALKKRYIQELHEAGFSHVQALEYDATEYYERPEDLLFLLKHTPIVPDFGRDQKDFNTLNDFIEKNRTDKGIRTNSKRFLIIGGK</sequence>
<proteinExistence type="predicted"/>
<evidence type="ECO:0000313" key="2">
    <source>
        <dbReference type="EMBL" id="MFC7365433.1"/>
    </source>
</evidence>
<dbReference type="RefSeq" id="WP_370513700.1">
    <property type="nucleotide sequence ID" value="NZ_JBHTCT010000030.1"/>
</dbReference>
<dbReference type="CDD" id="cd02440">
    <property type="entry name" value="AdoMet_MTases"/>
    <property type="match status" value="1"/>
</dbReference>
<evidence type="ECO:0000313" key="3">
    <source>
        <dbReference type="Proteomes" id="UP001596483"/>
    </source>
</evidence>
<dbReference type="InterPro" id="IPR052939">
    <property type="entry name" value="23S_rRNA_MeTrnsfrase_RlmA"/>
</dbReference>
<keyword evidence="2" id="KW-0808">Transferase</keyword>
<comment type="caution">
    <text evidence="2">The sequence shown here is derived from an EMBL/GenBank/DDBJ whole genome shotgun (WGS) entry which is preliminary data.</text>
</comment>
<dbReference type="Pfam" id="PF13649">
    <property type="entry name" value="Methyltransf_25"/>
    <property type="match status" value="1"/>
</dbReference>
<dbReference type="Gene3D" id="3.40.50.150">
    <property type="entry name" value="Vaccinia Virus protein VP39"/>
    <property type="match status" value="1"/>
</dbReference>
<dbReference type="SUPFAM" id="SSF53335">
    <property type="entry name" value="S-adenosyl-L-methionine-dependent methyltransferases"/>
    <property type="match status" value="1"/>
</dbReference>
<protein>
    <submittedName>
        <fullName evidence="2">Class I SAM-dependent methyltransferase</fullName>
        <ecNumber evidence="2">2.1.-.-</ecNumber>
    </submittedName>
</protein>
<gene>
    <name evidence="2" type="ORF">ACFQQH_09925</name>
</gene>
<dbReference type="InterPro" id="IPR029063">
    <property type="entry name" value="SAM-dependent_MTases_sf"/>
</dbReference>
<keyword evidence="3" id="KW-1185">Reference proteome</keyword>
<name>A0ABW2NE70_9BACL</name>